<dbReference type="RefSeq" id="WP_216707311.1">
    <property type="nucleotide sequence ID" value="NZ_CP076684.1"/>
</dbReference>
<reference evidence="1 2" key="1">
    <citation type="submission" date="2021-06" db="EMBL/GenBank/DDBJ databases">
        <title>Microbial metabolic specificity influences pelagic lipid remineralization.</title>
        <authorList>
            <person name="Behrendt L."/>
            <person name="Hunter J.E."/>
            <person name="Alcolombri U."/>
            <person name="Smriga S."/>
            <person name="Mincer T."/>
            <person name="Lowenstein D.P."/>
            <person name="Peaudecerf F.J."/>
            <person name="Fernandez V.I."/>
            <person name="Fredricks H."/>
            <person name="Almblad H."/>
            <person name="Harrison J.J."/>
            <person name="Stocker R."/>
            <person name="Van Mooy B.A.S."/>
        </authorList>
    </citation>
    <scope>NUCLEOTIDE SEQUENCE [LARGE SCALE GENOMIC DNA]</scope>
    <source>
        <strain evidence="1 2">A252</strain>
        <plasmid evidence="1 2">megaplasmid</plasmid>
    </source>
</reference>
<evidence type="ECO:0008006" key="3">
    <source>
        <dbReference type="Google" id="ProtNLM"/>
    </source>
</evidence>
<keyword evidence="1" id="KW-0614">Plasmid</keyword>
<organism evidence="1 2">
    <name type="scientific">Stutzerimonas zhaodongensis</name>
    <dbReference type="NCBI Taxonomy" id="1176257"/>
    <lineage>
        <taxon>Bacteria</taxon>
        <taxon>Pseudomonadati</taxon>
        <taxon>Pseudomonadota</taxon>
        <taxon>Gammaproteobacteria</taxon>
        <taxon>Pseudomonadales</taxon>
        <taxon>Pseudomonadaceae</taxon>
        <taxon>Stutzerimonas</taxon>
    </lineage>
</organism>
<protein>
    <recommendedName>
        <fullName evidence="3">DUF3892 domain-containing protein</fullName>
    </recommendedName>
</protein>
<name>A0ABX8J0F3_9GAMM</name>
<dbReference type="EMBL" id="CP076684">
    <property type="protein sequence ID" value="QWV19475.1"/>
    <property type="molecule type" value="Genomic_DNA"/>
</dbReference>
<sequence>MDVTYGLNAYKTTGQLLKLDILQSKAGWYIGTIDHDGPVSRESGYYKTPQAAYDAMRAGNWEQHLD</sequence>
<accession>A0ABX8J0F3</accession>
<geneLocation type="plasmid" evidence="1 2">
    <name>megaplasmid</name>
</geneLocation>
<dbReference type="Proteomes" id="UP000683436">
    <property type="component" value="Plasmid megaplasmid"/>
</dbReference>
<proteinExistence type="predicted"/>
<keyword evidence="2" id="KW-1185">Reference proteome</keyword>
<gene>
    <name evidence="1" type="ORF">KQ248_22865</name>
</gene>
<evidence type="ECO:0000313" key="2">
    <source>
        <dbReference type="Proteomes" id="UP000683436"/>
    </source>
</evidence>
<evidence type="ECO:0000313" key="1">
    <source>
        <dbReference type="EMBL" id="QWV19475.1"/>
    </source>
</evidence>